<dbReference type="GO" id="GO:0043546">
    <property type="term" value="F:molybdopterin cofactor binding"/>
    <property type="evidence" value="ECO:0007669"/>
    <property type="project" value="TreeGrafter"/>
</dbReference>
<dbReference type="AlphaFoldDB" id="A0A6L6XQS6"/>
<dbReference type="GO" id="GO:0006790">
    <property type="term" value="P:sulfur compound metabolic process"/>
    <property type="evidence" value="ECO:0007669"/>
    <property type="project" value="TreeGrafter"/>
</dbReference>
<dbReference type="PANTHER" id="PTHR19372:SF7">
    <property type="entry name" value="SULFITE OXIDASE, MITOCHONDRIAL"/>
    <property type="match status" value="1"/>
</dbReference>
<dbReference type="Pfam" id="PF00174">
    <property type="entry name" value="Oxidored_molyb"/>
    <property type="match status" value="1"/>
</dbReference>
<accession>A0A6L6XQS6</accession>
<feature type="transmembrane region" description="Helical" evidence="1">
    <location>
        <begin position="91"/>
        <end position="111"/>
    </location>
</feature>
<feature type="domain" description="Oxidoreductase molybdopterin-binding" evidence="2">
    <location>
        <begin position="241"/>
        <end position="387"/>
    </location>
</feature>
<sequence length="522" mass="55892">MRSSRAGWSVAGLIAGYAGLAASYCMAMVLTTRDAPVTAIAERIIRLTPGPVVERAIKVLGHWDKPFLLLVILLGAGAAFAWAGLLARRSWWAPVIVYGVLALVGAAAVRWQPRGATIDLLPVAVGFATWLVCLSLLTEPLRRLAAAPEPAPGSAPPAGTEHTRRTFLLRAGLILGASVAAGGVGRVVGRGRRHVEEARRLLRLPGVTEPTLPPGVRLDVEGITPWATRAEDFYRIDTAFVVPAIEPVDWRVRIHGLVEREVVLTYQQLINRRMTQAWITLNCVSNEVGGDLIGNAWWSGVRLADLLEEAGVQPGADAVLQTSEDGWTCGTPLSVLTDSRDAMLAVAMNGRPLPIEHGFPVRTIVPGLYGYVSACKWVVDIEVTRFADIEAYWTQRGWAEKGPVKIASRIDVPRGGGEIATGGARVAGVAWAQHTGIQAVEVSVDDGPWQRAALGTVPSSDTWVQWAATLDLAPGDHVLAVRAIDAHGETQTGEEHGTVPDGATGWHRIKVTAVEPDEDEEG</sequence>
<dbReference type="Proteomes" id="UP000473525">
    <property type="component" value="Unassembled WGS sequence"/>
</dbReference>
<dbReference type="InterPro" id="IPR036374">
    <property type="entry name" value="OxRdtase_Mopterin-bd_sf"/>
</dbReference>
<feature type="transmembrane region" description="Helical" evidence="1">
    <location>
        <begin position="167"/>
        <end position="189"/>
    </location>
</feature>
<dbReference type="SUPFAM" id="SSF81296">
    <property type="entry name" value="E set domains"/>
    <property type="match status" value="1"/>
</dbReference>
<keyword evidence="1" id="KW-0472">Membrane</keyword>
<evidence type="ECO:0000313" key="3">
    <source>
        <dbReference type="EMBL" id="MVQ49328.1"/>
    </source>
</evidence>
<reference evidence="3 4" key="1">
    <citation type="submission" date="2019-12" db="EMBL/GenBank/DDBJ databases">
        <authorList>
            <person name="Huq M.A."/>
        </authorList>
    </citation>
    <scope>NUCLEOTIDE SEQUENCE [LARGE SCALE GENOMIC DNA]</scope>
    <source>
        <strain evidence="3 4">MAH-18</strain>
    </source>
</reference>
<dbReference type="EMBL" id="WSEK01000004">
    <property type="protein sequence ID" value="MVQ49328.1"/>
    <property type="molecule type" value="Genomic_DNA"/>
</dbReference>
<dbReference type="SUPFAM" id="SSF56524">
    <property type="entry name" value="Oxidoreductase molybdopterin-binding domain"/>
    <property type="match status" value="1"/>
</dbReference>
<feature type="transmembrane region" description="Helical" evidence="1">
    <location>
        <begin position="67"/>
        <end position="85"/>
    </location>
</feature>
<dbReference type="GO" id="GO:0008482">
    <property type="term" value="F:sulfite oxidase activity"/>
    <property type="evidence" value="ECO:0007669"/>
    <property type="project" value="TreeGrafter"/>
</dbReference>
<comment type="caution">
    <text evidence="3">The sequence shown here is derived from an EMBL/GenBank/DDBJ whole genome shotgun (WGS) entry which is preliminary data.</text>
</comment>
<evidence type="ECO:0000259" key="2">
    <source>
        <dbReference type="Pfam" id="PF00174"/>
    </source>
</evidence>
<name>A0A6L6XQS6_9ACTN</name>
<protein>
    <submittedName>
        <fullName evidence="3">Molybdopterin-dependent oxidoreductase</fullName>
    </submittedName>
</protein>
<dbReference type="Gene3D" id="2.60.40.650">
    <property type="match status" value="1"/>
</dbReference>
<dbReference type="InterPro" id="IPR014756">
    <property type="entry name" value="Ig_E-set"/>
</dbReference>
<keyword evidence="1" id="KW-1133">Transmembrane helix</keyword>
<organism evidence="3 4">
    <name type="scientific">Nocardioides agri</name>
    <dbReference type="NCBI Taxonomy" id="2682843"/>
    <lineage>
        <taxon>Bacteria</taxon>
        <taxon>Bacillati</taxon>
        <taxon>Actinomycetota</taxon>
        <taxon>Actinomycetes</taxon>
        <taxon>Propionibacteriales</taxon>
        <taxon>Nocardioidaceae</taxon>
        <taxon>Nocardioides</taxon>
    </lineage>
</organism>
<evidence type="ECO:0000256" key="1">
    <source>
        <dbReference type="SAM" id="Phobius"/>
    </source>
</evidence>
<dbReference type="PANTHER" id="PTHR19372">
    <property type="entry name" value="SULFITE REDUCTASE"/>
    <property type="match status" value="1"/>
</dbReference>
<keyword evidence="1" id="KW-0812">Transmembrane</keyword>
<dbReference type="Gene3D" id="3.90.420.10">
    <property type="entry name" value="Oxidoreductase, molybdopterin-binding domain"/>
    <property type="match status" value="1"/>
</dbReference>
<dbReference type="InterPro" id="IPR000572">
    <property type="entry name" value="OxRdtase_Mopterin-bd_dom"/>
</dbReference>
<keyword evidence="4" id="KW-1185">Reference proteome</keyword>
<evidence type="ECO:0000313" key="4">
    <source>
        <dbReference type="Proteomes" id="UP000473525"/>
    </source>
</evidence>
<proteinExistence type="predicted"/>
<gene>
    <name evidence="3" type="ORF">GON03_09045</name>
</gene>
<dbReference type="GO" id="GO:0020037">
    <property type="term" value="F:heme binding"/>
    <property type="evidence" value="ECO:0007669"/>
    <property type="project" value="TreeGrafter"/>
</dbReference>
<feature type="transmembrane region" description="Helical" evidence="1">
    <location>
        <begin position="118"/>
        <end position="137"/>
    </location>
</feature>
<dbReference type="RefSeq" id="WP_181645108.1">
    <property type="nucleotide sequence ID" value="NZ_WSEK01000004.1"/>
</dbReference>
<feature type="transmembrane region" description="Helical" evidence="1">
    <location>
        <begin position="6"/>
        <end position="30"/>
    </location>
</feature>